<evidence type="ECO:0000256" key="1">
    <source>
        <dbReference type="ARBA" id="ARBA00022729"/>
    </source>
</evidence>
<dbReference type="InterPro" id="IPR012997">
    <property type="entry name" value="RplA"/>
</dbReference>
<protein>
    <recommendedName>
        <fullName evidence="4">Probable endolytic peptidoglycan transglycosylase RlpA</fullName>
        <ecNumber evidence="4">4.2.2.-</ecNumber>
    </recommendedName>
</protein>
<keyword evidence="8" id="KW-1185">Reference proteome</keyword>
<keyword evidence="3 4" id="KW-0961">Cell wall biogenesis/degradation</keyword>
<dbReference type="GO" id="GO:0000270">
    <property type="term" value="P:peptidoglycan metabolic process"/>
    <property type="evidence" value="ECO:0007669"/>
    <property type="project" value="UniProtKB-UniRule"/>
</dbReference>
<evidence type="ECO:0000256" key="4">
    <source>
        <dbReference type="HAMAP-Rule" id="MF_02071"/>
    </source>
</evidence>
<dbReference type="PANTHER" id="PTHR34183:SF8">
    <property type="entry name" value="ENDOLYTIC PEPTIDOGLYCAN TRANSGLYCOSYLASE RLPA-RELATED"/>
    <property type="match status" value="1"/>
</dbReference>
<dbReference type="NCBIfam" id="TIGR00413">
    <property type="entry name" value="rlpA"/>
    <property type="match status" value="1"/>
</dbReference>
<dbReference type="InterPro" id="IPR036680">
    <property type="entry name" value="SPOR-like_sf"/>
</dbReference>
<accession>A0A0S2I4E3</accession>
<dbReference type="Pfam" id="PF05036">
    <property type="entry name" value="SPOR"/>
    <property type="match status" value="1"/>
</dbReference>
<evidence type="ECO:0000313" key="7">
    <source>
        <dbReference type="EMBL" id="ALO17111.1"/>
    </source>
</evidence>
<dbReference type="InterPro" id="IPR009009">
    <property type="entry name" value="RlpA-like_DPBB"/>
</dbReference>
<dbReference type="Gene3D" id="3.30.70.1070">
    <property type="entry name" value="Sporulation related repeat"/>
    <property type="match status" value="1"/>
</dbReference>
<dbReference type="CDD" id="cd22268">
    <property type="entry name" value="DPBB_RlpA-like"/>
    <property type="match status" value="1"/>
</dbReference>
<evidence type="ECO:0000259" key="6">
    <source>
        <dbReference type="PROSITE" id="PS51724"/>
    </source>
</evidence>
<gene>
    <name evidence="4" type="primary">rlpA</name>
    <name evidence="7" type="ORF">L21SP5_03500</name>
</gene>
<dbReference type="PROSITE" id="PS51724">
    <property type="entry name" value="SPOR"/>
    <property type="match status" value="1"/>
</dbReference>
<dbReference type="SUPFAM" id="SSF110997">
    <property type="entry name" value="Sporulation related repeat"/>
    <property type="match status" value="1"/>
</dbReference>
<dbReference type="GO" id="GO:0071555">
    <property type="term" value="P:cell wall organization"/>
    <property type="evidence" value="ECO:0007669"/>
    <property type="project" value="UniProtKB-KW"/>
</dbReference>
<dbReference type="Pfam" id="PF03330">
    <property type="entry name" value="DPBB_1"/>
    <property type="match status" value="1"/>
</dbReference>
<keyword evidence="1" id="KW-0732">Signal</keyword>
<evidence type="ECO:0000256" key="2">
    <source>
        <dbReference type="ARBA" id="ARBA00023239"/>
    </source>
</evidence>
<dbReference type="EMBL" id="CP013118">
    <property type="protein sequence ID" value="ALO17111.1"/>
    <property type="molecule type" value="Genomic_DNA"/>
</dbReference>
<dbReference type="KEGG" id="blq:L21SP5_03500"/>
<dbReference type="Proteomes" id="UP000064893">
    <property type="component" value="Chromosome"/>
</dbReference>
<dbReference type="InterPro" id="IPR034718">
    <property type="entry name" value="RlpA"/>
</dbReference>
<evidence type="ECO:0000313" key="8">
    <source>
        <dbReference type="Proteomes" id="UP000064893"/>
    </source>
</evidence>
<keyword evidence="2 4" id="KW-0456">Lyase</keyword>
<dbReference type="InterPro" id="IPR036908">
    <property type="entry name" value="RlpA-like_sf"/>
</dbReference>
<dbReference type="PANTHER" id="PTHR34183">
    <property type="entry name" value="ENDOLYTIC PEPTIDOGLYCAN TRANSGLYCOSYLASE RLPA"/>
    <property type="match status" value="1"/>
</dbReference>
<dbReference type="GO" id="GO:0042834">
    <property type="term" value="F:peptidoglycan binding"/>
    <property type="evidence" value="ECO:0007669"/>
    <property type="project" value="InterPro"/>
</dbReference>
<dbReference type="AlphaFoldDB" id="A0A0S2I4E3"/>
<dbReference type="RefSeq" id="WP_081421580.1">
    <property type="nucleotide sequence ID" value="NZ_CP013118.1"/>
</dbReference>
<dbReference type="EC" id="4.2.2.-" evidence="4"/>
<evidence type="ECO:0000256" key="3">
    <source>
        <dbReference type="ARBA" id="ARBA00023316"/>
    </source>
</evidence>
<comment type="similarity">
    <text evidence="4 5">Belongs to the RlpA family.</text>
</comment>
<evidence type="ECO:0000256" key="5">
    <source>
        <dbReference type="RuleBase" id="RU003495"/>
    </source>
</evidence>
<dbReference type="STRING" id="1307839.L21SP5_03500"/>
<dbReference type="OrthoDB" id="9779128at2"/>
<dbReference type="Gene3D" id="2.40.40.10">
    <property type="entry name" value="RlpA-like domain"/>
    <property type="match status" value="1"/>
</dbReference>
<sequence length="239" mass="27130">MKKITVIIILILSALVLHAQKDIQYGKASFYANKFEGRTTASGEKYWHSKLTAAHRTLPFNTRIRVTNLSNNQTVVVRVNDRGPFVKDRIIDLSKSAARKLDFIKDGVCNVKLEVLDRPQEKNNATPIVKEAGTGKLKAEGKGGESVQFKPKFYNLSVESKRPIGYGVQLASYKEMVNLLERVRKIQSKLKQDITIQVTSVDGMKVYRIVAGQFDNRIKAERFKESIRDDFPGCFIFKF</sequence>
<feature type="domain" description="SPOR" evidence="6">
    <location>
        <begin position="160"/>
        <end position="239"/>
    </location>
</feature>
<dbReference type="GO" id="GO:0008932">
    <property type="term" value="F:lytic endotransglycosylase activity"/>
    <property type="evidence" value="ECO:0007669"/>
    <property type="project" value="UniProtKB-UniRule"/>
</dbReference>
<dbReference type="PATRIC" id="fig|1307839.3.peg.3755"/>
<reference evidence="7 8" key="1">
    <citation type="submission" date="2015-11" db="EMBL/GenBank/DDBJ databases">
        <title>Description and complete genome sequence of a novel strain predominating in hypersaline microbial mats and representing a new family of the Bacteriodetes phylum.</title>
        <authorList>
            <person name="Spring S."/>
            <person name="Bunk B."/>
            <person name="Sproer C."/>
            <person name="Klenk H.-P."/>
        </authorList>
    </citation>
    <scope>NUCLEOTIDE SEQUENCE [LARGE SCALE GENOMIC DNA]</scope>
    <source>
        <strain evidence="7 8">L21-Spi-D4</strain>
    </source>
</reference>
<name>A0A0S2I4E3_9BACT</name>
<comment type="function">
    <text evidence="4">Lytic transglycosylase with a strong preference for naked glycan strands that lack stem peptides.</text>
</comment>
<dbReference type="HAMAP" id="MF_02071">
    <property type="entry name" value="RlpA"/>
    <property type="match status" value="1"/>
</dbReference>
<dbReference type="InterPro" id="IPR007730">
    <property type="entry name" value="SPOR-like_dom"/>
</dbReference>
<dbReference type="SUPFAM" id="SSF50685">
    <property type="entry name" value="Barwin-like endoglucanases"/>
    <property type="match status" value="1"/>
</dbReference>
<organism evidence="7 8">
    <name type="scientific">Salinivirga cyanobacteriivorans</name>
    <dbReference type="NCBI Taxonomy" id="1307839"/>
    <lineage>
        <taxon>Bacteria</taxon>
        <taxon>Pseudomonadati</taxon>
        <taxon>Bacteroidota</taxon>
        <taxon>Bacteroidia</taxon>
        <taxon>Bacteroidales</taxon>
        <taxon>Salinivirgaceae</taxon>
        <taxon>Salinivirga</taxon>
    </lineage>
</organism>
<proteinExistence type="inferred from homology"/>